<protein>
    <submittedName>
        <fullName evidence="6">LysR family transcriptional regulator</fullName>
    </submittedName>
</protein>
<dbReference type="InterPro" id="IPR036388">
    <property type="entry name" value="WH-like_DNA-bd_sf"/>
</dbReference>
<organism evidence="6 7">
    <name type="scientific">Vibrio cidicii</name>
    <dbReference type="NCBI Taxonomy" id="1763883"/>
    <lineage>
        <taxon>Bacteria</taxon>
        <taxon>Pseudomonadati</taxon>
        <taxon>Pseudomonadota</taxon>
        <taxon>Gammaproteobacteria</taxon>
        <taxon>Vibrionales</taxon>
        <taxon>Vibrionaceae</taxon>
        <taxon>Vibrio</taxon>
    </lineage>
</organism>
<dbReference type="Pfam" id="PF03466">
    <property type="entry name" value="LysR_substrate"/>
    <property type="match status" value="1"/>
</dbReference>
<dbReference type="Pfam" id="PF00126">
    <property type="entry name" value="HTH_1"/>
    <property type="match status" value="1"/>
</dbReference>
<dbReference type="InterPro" id="IPR036390">
    <property type="entry name" value="WH_DNA-bd_sf"/>
</dbReference>
<evidence type="ECO:0000256" key="4">
    <source>
        <dbReference type="ARBA" id="ARBA00023163"/>
    </source>
</evidence>
<dbReference type="SUPFAM" id="SSF46785">
    <property type="entry name" value="Winged helix' DNA-binding domain"/>
    <property type="match status" value="1"/>
</dbReference>
<keyword evidence="4" id="KW-0804">Transcription</keyword>
<dbReference type="PANTHER" id="PTHR30419">
    <property type="entry name" value="HTH-TYPE TRANSCRIPTIONAL REGULATOR YBHD"/>
    <property type="match status" value="1"/>
</dbReference>
<evidence type="ECO:0000256" key="1">
    <source>
        <dbReference type="ARBA" id="ARBA00009437"/>
    </source>
</evidence>
<evidence type="ECO:0000313" key="6">
    <source>
        <dbReference type="EMBL" id="KYN24006.1"/>
    </source>
</evidence>
<evidence type="ECO:0000313" key="7">
    <source>
        <dbReference type="Proteomes" id="UP000075349"/>
    </source>
</evidence>
<evidence type="ECO:0000259" key="5">
    <source>
        <dbReference type="PROSITE" id="PS50931"/>
    </source>
</evidence>
<feature type="domain" description="HTH lysR-type" evidence="5">
    <location>
        <begin position="1"/>
        <end position="57"/>
    </location>
</feature>
<comment type="caution">
    <text evidence="6">The sequence shown here is derived from an EMBL/GenBank/DDBJ whole genome shotgun (WGS) entry which is preliminary data.</text>
</comment>
<dbReference type="AlphaFoldDB" id="A0A151JEE1"/>
<sequence>MDRIWRQYLEVASCKNVSHAAKKLCISQPTLTHNMKKLEAELDIVLFNRSSKGITLTESGELLLEQTRIMQRLYDNTLSKLAHVNKRQERELKVGTGHAWWHLFLREAVKDYRQKHPGANITIDVGNHLPQMDLLLSGDIDLFIGHEITGLSRKAEVKFLPLRMTENSVFVRKGHPLTYKESCTLQDLIEFPTLEVKPSEDRYQHLIEDPQEIKLYRSIHQLTEKIIYSSNSLSVSMDLVKDSNALLPFPEVMADYFADFGLVPLPLNETYSKASFGIYLLRESSEDNHICELVALINHYIDGKFGYLKAAN</sequence>
<evidence type="ECO:0000256" key="2">
    <source>
        <dbReference type="ARBA" id="ARBA00023015"/>
    </source>
</evidence>
<keyword evidence="3" id="KW-0238">DNA-binding</keyword>
<accession>A0A151JEE1</accession>
<comment type="similarity">
    <text evidence="1">Belongs to the LysR transcriptional regulatory family.</text>
</comment>
<dbReference type="InterPro" id="IPR005119">
    <property type="entry name" value="LysR_subst-bd"/>
</dbReference>
<evidence type="ECO:0000256" key="3">
    <source>
        <dbReference type="ARBA" id="ARBA00023125"/>
    </source>
</evidence>
<dbReference type="InterPro" id="IPR000847">
    <property type="entry name" value="LysR_HTH_N"/>
</dbReference>
<dbReference type="GO" id="GO:0005829">
    <property type="term" value="C:cytosol"/>
    <property type="evidence" value="ECO:0007669"/>
    <property type="project" value="TreeGrafter"/>
</dbReference>
<proteinExistence type="inferred from homology"/>
<gene>
    <name evidence="6" type="ORF">AUQ44_19640</name>
</gene>
<dbReference type="GO" id="GO:0003677">
    <property type="term" value="F:DNA binding"/>
    <property type="evidence" value="ECO:0007669"/>
    <property type="project" value="UniProtKB-KW"/>
</dbReference>
<keyword evidence="2" id="KW-0805">Transcription regulation</keyword>
<name>A0A151JEE1_9VIBR</name>
<dbReference type="Proteomes" id="UP000075349">
    <property type="component" value="Unassembled WGS sequence"/>
</dbReference>
<dbReference type="PANTHER" id="PTHR30419:SF30">
    <property type="entry name" value="LYSR FAMILY TRANSCRIPTIONAL REGULATOR"/>
    <property type="match status" value="1"/>
</dbReference>
<dbReference type="Gene3D" id="3.40.190.290">
    <property type="match status" value="1"/>
</dbReference>
<dbReference type="Gene3D" id="1.10.10.10">
    <property type="entry name" value="Winged helix-like DNA-binding domain superfamily/Winged helix DNA-binding domain"/>
    <property type="match status" value="1"/>
</dbReference>
<dbReference type="PRINTS" id="PR00039">
    <property type="entry name" value="HTHLYSR"/>
</dbReference>
<dbReference type="InterPro" id="IPR050950">
    <property type="entry name" value="HTH-type_LysR_regulators"/>
</dbReference>
<dbReference type="EMBL" id="LOMK01000002">
    <property type="protein sequence ID" value="KYN24006.1"/>
    <property type="molecule type" value="Genomic_DNA"/>
</dbReference>
<reference evidence="7" key="1">
    <citation type="submission" date="2015-12" db="EMBL/GenBank/DDBJ databases">
        <authorList>
            <person name="Tarr C.L."/>
            <person name="Gladney L.M."/>
        </authorList>
    </citation>
    <scope>NUCLEOTIDE SEQUENCE [LARGE SCALE GENOMIC DNA]</scope>
    <source>
        <strain evidence="7">2756-81</strain>
    </source>
</reference>
<dbReference type="PROSITE" id="PS50931">
    <property type="entry name" value="HTH_LYSR"/>
    <property type="match status" value="1"/>
</dbReference>
<dbReference type="GO" id="GO:0003700">
    <property type="term" value="F:DNA-binding transcription factor activity"/>
    <property type="evidence" value="ECO:0007669"/>
    <property type="project" value="InterPro"/>
</dbReference>
<dbReference type="SUPFAM" id="SSF53850">
    <property type="entry name" value="Periplasmic binding protein-like II"/>
    <property type="match status" value="1"/>
</dbReference>